<evidence type="ECO:0000313" key="3">
    <source>
        <dbReference type="Proteomes" id="UP000332933"/>
    </source>
</evidence>
<reference evidence="2 3" key="1">
    <citation type="submission" date="2019-03" db="EMBL/GenBank/DDBJ databases">
        <authorList>
            <person name="Gaulin E."/>
            <person name="Dumas B."/>
        </authorList>
    </citation>
    <scope>NUCLEOTIDE SEQUENCE [LARGE SCALE GENOMIC DNA]</scope>
    <source>
        <strain evidence="2">CBS 568.67</strain>
    </source>
</reference>
<dbReference type="AlphaFoldDB" id="A0A485KIN0"/>
<evidence type="ECO:0000313" key="1">
    <source>
        <dbReference type="EMBL" id="KAF0703084.1"/>
    </source>
</evidence>
<accession>A0A485KIN0</accession>
<gene>
    <name evidence="2" type="primary">Aste57867_7698</name>
    <name evidence="1" type="ORF">As57867_007669</name>
    <name evidence="2" type="ORF">ASTE57867_7698</name>
</gene>
<organism evidence="2 3">
    <name type="scientific">Aphanomyces stellatus</name>
    <dbReference type="NCBI Taxonomy" id="120398"/>
    <lineage>
        <taxon>Eukaryota</taxon>
        <taxon>Sar</taxon>
        <taxon>Stramenopiles</taxon>
        <taxon>Oomycota</taxon>
        <taxon>Saprolegniomycetes</taxon>
        <taxon>Saprolegniales</taxon>
        <taxon>Verrucalvaceae</taxon>
        <taxon>Aphanomyces</taxon>
    </lineage>
</organism>
<sequence length="123" mass="13530">MMGPRVEHLAKVNASPSSTNRLHALAGFTYVAWTLVLSVQALLTMEPSTTNDYYWPTFNMTGIQTFLADLVNQGLHLAGPIAQSVALFKDYSRPTTLIECSPSRARTLLLAKILQVIPALRDV</sequence>
<name>A0A485KIN0_9STRA</name>
<keyword evidence="3" id="KW-1185">Reference proteome</keyword>
<proteinExistence type="predicted"/>
<dbReference type="Proteomes" id="UP000332933">
    <property type="component" value="Unassembled WGS sequence"/>
</dbReference>
<evidence type="ECO:0000313" key="2">
    <source>
        <dbReference type="EMBL" id="VFT84601.1"/>
    </source>
</evidence>
<dbReference type="EMBL" id="CAADRA010004404">
    <property type="protein sequence ID" value="VFT84601.1"/>
    <property type="molecule type" value="Genomic_DNA"/>
</dbReference>
<reference evidence="1" key="2">
    <citation type="submission" date="2019-06" db="EMBL/GenBank/DDBJ databases">
        <title>Genomics analysis of Aphanomyces spp. identifies a new class of oomycete effector associated with host adaptation.</title>
        <authorList>
            <person name="Gaulin E."/>
        </authorList>
    </citation>
    <scope>NUCLEOTIDE SEQUENCE</scope>
    <source>
        <strain evidence="1">CBS 578.67</strain>
    </source>
</reference>
<protein>
    <submittedName>
        <fullName evidence="2">Aste57867_7698 protein</fullName>
    </submittedName>
</protein>
<dbReference type="EMBL" id="VJMH01004388">
    <property type="protein sequence ID" value="KAF0703084.1"/>
    <property type="molecule type" value="Genomic_DNA"/>
</dbReference>